<evidence type="ECO:0000313" key="3">
    <source>
        <dbReference type="EMBL" id="CEA14385.1"/>
    </source>
</evidence>
<feature type="transmembrane region" description="Helical" evidence="2">
    <location>
        <begin position="7"/>
        <end position="26"/>
    </location>
</feature>
<keyword evidence="2" id="KW-1133">Transmembrane helix</keyword>
<gene>
    <name evidence="3" type="ORF">DSM1535_2062</name>
</gene>
<sequence>MVNKKNVTFLALIIVLVLVAGIYLAVVGSGTSTNSMTKNSSCVKCGATNQSESLNETTNANHDTKNGSLTNPTCCT</sequence>
<reference evidence="3" key="1">
    <citation type="submission" date="2014-08" db="EMBL/GenBank/DDBJ databases">
        <authorList>
            <person name="Wibberg D."/>
        </authorList>
    </citation>
    <scope>NUCLEOTIDE SEQUENCE</scope>
</reference>
<dbReference type="PATRIC" id="fig|2162.9.peg.2128"/>
<keyword evidence="2" id="KW-0812">Transmembrane</keyword>
<dbReference type="GeneID" id="82849181"/>
<dbReference type="AlphaFoldDB" id="A0A090I7Z1"/>
<organism evidence="3">
    <name type="scientific">Methanobacterium formicicum</name>
    <dbReference type="NCBI Taxonomy" id="2162"/>
    <lineage>
        <taxon>Archaea</taxon>
        <taxon>Methanobacteriati</taxon>
        <taxon>Methanobacteriota</taxon>
        <taxon>Methanomada group</taxon>
        <taxon>Methanobacteria</taxon>
        <taxon>Methanobacteriales</taxon>
        <taxon>Methanobacteriaceae</taxon>
        <taxon>Methanobacterium</taxon>
    </lineage>
</organism>
<evidence type="ECO:0000256" key="2">
    <source>
        <dbReference type="SAM" id="Phobius"/>
    </source>
</evidence>
<proteinExistence type="predicted"/>
<accession>A0A090I7Z1</accession>
<keyword evidence="2" id="KW-0472">Membrane</keyword>
<dbReference type="EMBL" id="LN515531">
    <property type="protein sequence ID" value="CEA14385.1"/>
    <property type="molecule type" value="Genomic_DNA"/>
</dbReference>
<name>A0A090I7Z1_METFO</name>
<evidence type="ECO:0000256" key="1">
    <source>
        <dbReference type="SAM" id="MobiDB-lite"/>
    </source>
</evidence>
<dbReference type="KEGG" id="mfi:DSM1535_2062"/>
<protein>
    <submittedName>
        <fullName evidence="3">Uncharacterized protein</fullName>
    </submittedName>
</protein>
<dbReference type="RefSeq" id="WP_144405545.1">
    <property type="nucleotide sequence ID" value="NZ_JARVXG010000048.1"/>
</dbReference>
<feature type="region of interest" description="Disordered" evidence="1">
    <location>
        <begin position="53"/>
        <end position="76"/>
    </location>
</feature>